<sequence length="66" mass="7433">MHEWNATNPLYLLEKCWLITVPGILPTQPNLKIVHWLMLTANNRVLVTYGTGENVFPFPGTQVGAL</sequence>
<reference evidence="1" key="1">
    <citation type="submission" date="2018-02" db="EMBL/GenBank/DDBJ databases">
        <title>Rhizophora mucronata_Transcriptome.</title>
        <authorList>
            <person name="Meera S.P."/>
            <person name="Sreeshan A."/>
            <person name="Augustine A."/>
        </authorList>
    </citation>
    <scope>NUCLEOTIDE SEQUENCE</scope>
    <source>
        <tissue evidence="1">Leaf</tissue>
    </source>
</reference>
<accession>A0A2P2NSP1</accession>
<evidence type="ECO:0000313" key="1">
    <source>
        <dbReference type="EMBL" id="MBX45527.1"/>
    </source>
</evidence>
<dbReference type="EMBL" id="GGEC01065043">
    <property type="protein sequence ID" value="MBX45527.1"/>
    <property type="molecule type" value="Transcribed_RNA"/>
</dbReference>
<proteinExistence type="predicted"/>
<dbReference type="AlphaFoldDB" id="A0A2P2NSP1"/>
<name>A0A2P2NSP1_RHIMU</name>
<organism evidence="1">
    <name type="scientific">Rhizophora mucronata</name>
    <name type="common">Asiatic mangrove</name>
    <dbReference type="NCBI Taxonomy" id="61149"/>
    <lineage>
        <taxon>Eukaryota</taxon>
        <taxon>Viridiplantae</taxon>
        <taxon>Streptophyta</taxon>
        <taxon>Embryophyta</taxon>
        <taxon>Tracheophyta</taxon>
        <taxon>Spermatophyta</taxon>
        <taxon>Magnoliopsida</taxon>
        <taxon>eudicotyledons</taxon>
        <taxon>Gunneridae</taxon>
        <taxon>Pentapetalae</taxon>
        <taxon>rosids</taxon>
        <taxon>fabids</taxon>
        <taxon>Malpighiales</taxon>
        <taxon>Rhizophoraceae</taxon>
        <taxon>Rhizophora</taxon>
    </lineage>
</organism>
<protein>
    <submittedName>
        <fullName evidence="1">Uncharacterized protein</fullName>
    </submittedName>
</protein>